<reference evidence="1" key="1">
    <citation type="submission" date="2023-11" db="EMBL/GenBank/DDBJ databases">
        <authorList>
            <person name="Poullet M."/>
        </authorList>
    </citation>
    <scope>NUCLEOTIDE SEQUENCE</scope>
    <source>
        <strain evidence="1">E1834</strain>
    </source>
</reference>
<evidence type="ECO:0000313" key="2">
    <source>
        <dbReference type="Proteomes" id="UP001497535"/>
    </source>
</evidence>
<dbReference type="Proteomes" id="UP001497535">
    <property type="component" value="Unassembled WGS sequence"/>
</dbReference>
<protein>
    <submittedName>
        <fullName evidence="1">Uncharacterized protein</fullName>
    </submittedName>
</protein>
<name>A0ACB0Z5S6_MELEN</name>
<comment type="caution">
    <text evidence="1">The sequence shown here is derived from an EMBL/GenBank/DDBJ whole genome shotgun (WGS) entry which is preliminary data.</text>
</comment>
<proteinExistence type="predicted"/>
<sequence length="138" mass="16176">MEILDEHKKLIDHRPSEGQFMVAKEMKRLIGRTDLFEEEFLPKFVLSVGDNFYDEGISFDNAKIRFKKVFLFVFSNSWEYRLVILTNTRQHRKGGTIFGEAAPREEEGGGGGGLKFPEFRGRRPTLFHAHIFHFNIYF</sequence>
<accession>A0ACB0Z5S6</accession>
<keyword evidence="2" id="KW-1185">Reference proteome</keyword>
<organism evidence="1 2">
    <name type="scientific">Meloidogyne enterolobii</name>
    <name type="common">Root-knot nematode worm</name>
    <name type="synonym">Meloidogyne mayaguensis</name>
    <dbReference type="NCBI Taxonomy" id="390850"/>
    <lineage>
        <taxon>Eukaryota</taxon>
        <taxon>Metazoa</taxon>
        <taxon>Ecdysozoa</taxon>
        <taxon>Nematoda</taxon>
        <taxon>Chromadorea</taxon>
        <taxon>Rhabditida</taxon>
        <taxon>Tylenchina</taxon>
        <taxon>Tylenchomorpha</taxon>
        <taxon>Tylenchoidea</taxon>
        <taxon>Meloidogynidae</taxon>
        <taxon>Meloidogyninae</taxon>
        <taxon>Meloidogyne</taxon>
    </lineage>
</organism>
<evidence type="ECO:0000313" key="1">
    <source>
        <dbReference type="EMBL" id="CAK5074329.1"/>
    </source>
</evidence>
<gene>
    <name evidence="1" type="ORF">MENTE1834_LOCUS21069</name>
</gene>
<dbReference type="EMBL" id="CAVMJV010000026">
    <property type="protein sequence ID" value="CAK5074329.1"/>
    <property type="molecule type" value="Genomic_DNA"/>
</dbReference>